<sequence length="190" mass="20591">MNKRLLALTLACASFAPLTANAADYVIDTKGAHAAIHWQASHLGYSYNTGRFNTFSGTFSFDPEHIEKSTVNVTVKTDSIDSNHAERDKHLRSDEFINAEDYPTAKFSSTKVVSTGDKNFDIKGNLTLHGETAPITIHAHLVGAGDDPWGGERAGFTGTTTLNLADFNIDAMGMVKKVDLELFVEGVKQG</sequence>
<dbReference type="Gene3D" id="2.40.128.110">
    <property type="entry name" value="Lipid/polyisoprenoid-binding, YceI-like"/>
    <property type="match status" value="1"/>
</dbReference>
<feature type="chain" id="PRO_5010301817" description="Lipid/polyisoprenoid-binding YceI-like domain-containing protein" evidence="1">
    <location>
        <begin position="23"/>
        <end position="190"/>
    </location>
</feature>
<dbReference type="EMBL" id="FUFT01000002">
    <property type="protein sequence ID" value="SJL83398.1"/>
    <property type="molecule type" value="Genomic_DNA"/>
</dbReference>
<evidence type="ECO:0000313" key="4">
    <source>
        <dbReference type="Proteomes" id="UP000189475"/>
    </source>
</evidence>
<proteinExistence type="predicted"/>
<dbReference type="OrthoDB" id="9811006at2"/>
<feature type="signal peptide" evidence="1">
    <location>
        <begin position="1"/>
        <end position="22"/>
    </location>
</feature>
<dbReference type="InterPro" id="IPR007372">
    <property type="entry name" value="Lipid/polyisoprenoid-bd_YceI"/>
</dbReference>
<dbReference type="AlphaFoldDB" id="A0A1R4B3A5"/>
<dbReference type="SUPFAM" id="SSF101874">
    <property type="entry name" value="YceI-like"/>
    <property type="match status" value="1"/>
</dbReference>
<dbReference type="Pfam" id="PF04264">
    <property type="entry name" value="YceI"/>
    <property type="match status" value="1"/>
</dbReference>
<reference evidence="3 4" key="1">
    <citation type="submission" date="2017-02" db="EMBL/GenBank/DDBJ databases">
        <authorList>
            <person name="Peterson S.W."/>
        </authorList>
    </citation>
    <scope>NUCLEOTIDE SEQUENCE [LARGE SCALE GENOMIC DNA]</scope>
    <source>
        <strain evidence="3 4">CECT 9027</strain>
    </source>
</reference>
<dbReference type="RefSeq" id="WP_077313469.1">
    <property type="nucleotide sequence ID" value="NZ_AP024887.1"/>
</dbReference>
<accession>A0A1R4B3A5</accession>
<dbReference type="SMART" id="SM00867">
    <property type="entry name" value="YceI"/>
    <property type="match status" value="1"/>
</dbReference>
<evidence type="ECO:0000256" key="1">
    <source>
        <dbReference type="SAM" id="SignalP"/>
    </source>
</evidence>
<evidence type="ECO:0000313" key="3">
    <source>
        <dbReference type="EMBL" id="SJL83398.1"/>
    </source>
</evidence>
<dbReference type="PANTHER" id="PTHR34406">
    <property type="entry name" value="PROTEIN YCEI"/>
    <property type="match status" value="1"/>
</dbReference>
<feature type="domain" description="Lipid/polyisoprenoid-binding YceI-like" evidence="2">
    <location>
        <begin position="24"/>
        <end position="187"/>
    </location>
</feature>
<dbReference type="STRING" id="1918946.VPAL9027_01364"/>
<protein>
    <recommendedName>
        <fullName evidence="2">Lipid/polyisoprenoid-binding YceI-like domain-containing protein</fullName>
    </recommendedName>
</protein>
<dbReference type="InterPro" id="IPR036761">
    <property type="entry name" value="TTHA0802/YceI-like_sf"/>
</dbReference>
<dbReference type="PANTHER" id="PTHR34406:SF1">
    <property type="entry name" value="PROTEIN YCEI"/>
    <property type="match status" value="1"/>
</dbReference>
<keyword evidence="4" id="KW-1185">Reference proteome</keyword>
<organism evidence="3 4">
    <name type="scientific">Vibrio palustris</name>
    <dbReference type="NCBI Taxonomy" id="1918946"/>
    <lineage>
        <taxon>Bacteria</taxon>
        <taxon>Pseudomonadati</taxon>
        <taxon>Pseudomonadota</taxon>
        <taxon>Gammaproteobacteria</taxon>
        <taxon>Vibrionales</taxon>
        <taxon>Vibrionaceae</taxon>
        <taxon>Vibrio</taxon>
    </lineage>
</organism>
<evidence type="ECO:0000259" key="2">
    <source>
        <dbReference type="SMART" id="SM00867"/>
    </source>
</evidence>
<keyword evidence="1" id="KW-0732">Signal</keyword>
<dbReference type="Proteomes" id="UP000189475">
    <property type="component" value="Unassembled WGS sequence"/>
</dbReference>
<dbReference type="NCBIfam" id="NF002994">
    <property type="entry name" value="PRK03757.1"/>
    <property type="match status" value="1"/>
</dbReference>
<gene>
    <name evidence="3" type="ORF">VPAL9027_01364</name>
</gene>
<name>A0A1R4B3A5_9VIBR</name>